<evidence type="ECO:0000256" key="1">
    <source>
        <dbReference type="ARBA" id="ARBA00022801"/>
    </source>
</evidence>
<organism evidence="3 4">
    <name type="scientific">Youngiibacter multivorans</name>
    <dbReference type="NCBI Taxonomy" id="937251"/>
    <lineage>
        <taxon>Bacteria</taxon>
        <taxon>Bacillati</taxon>
        <taxon>Bacillota</taxon>
        <taxon>Clostridia</taxon>
        <taxon>Eubacteriales</taxon>
        <taxon>Clostridiaceae</taxon>
        <taxon>Youngiibacter</taxon>
    </lineage>
</organism>
<dbReference type="Proteomes" id="UP001519271">
    <property type="component" value="Unassembled WGS sequence"/>
</dbReference>
<dbReference type="Pfam" id="PF12706">
    <property type="entry name" value="Lactamase_B_2"/>
    <property type="match status" value="1"/>
</dbReference>
<comment type="caution">
    <text evidence="3">The sequence shown here is derived from an EMBL/GenBank/DDBJ whole genome shotgun (WGS) entry which is preliminary data.</text>
</comment>
<dbReference type="PANTHER" id="PTHR43546">
    <property type="entry name" value="UPF0173 METAL-DEPENDENT HYDROLASE MJ1163-RELATED"/>
    <property type="match status" value="1"/>
</dbReference>
<evidence type="ECO:0000313" key="4">
    <source>
        <dbReference type="Proteomes" id="UP001519271"/>
    </source>
</evidence>
<evidence type="ECO:0000259" key="2">
    <source>
        <dbReference type="Pfam" id="PF12706"/>
    </source>
</evidence>
<keyword evidence="4" id="KW-1185">Reference proteome</keyword>
<dbReference type="InterPro" id="IPR036866">
    <property type="entry name" value="RibonucZ/Hydroxyglut_hydro"/>
</dbReference>
<protein>
    <submittedName>
        <fullName evidence="3">L-ascorbate metabolism protein UlaG (Beta-lactamase superfamily)</fullName>
    </submittedName>
</protein>
<accession>A0ABS4G6K4</accession>
<sequence length="266" mass="29911">MEKKQAKAPATVRFDESAFGMINHTEVRWLGNAGAFINSRGTTIMIDPLLKGFDMPLLIEMPIGTEEIPNLDAMLITHSDNDHFSRVTCREVAPVVREFHAPYYVASLMKEIGIDGTGHGIHETFAVGNIKVTLTPADHAWQNEYPKHKTREFKMEDYCGFWLDTPDGSIWAVGDSRLLEEQLNMPAPDVMLFDFSDSAWHIGFEGAVRLADAYPDSKLILWHWGSVDAPNMKEFNGDPADLAARIINPERIIVLAPGEAYRMHKE</sequence>
<name>A0ABS4G6K4_9CLOT</name>
<dbReference type="EMBL" id="JAGGKC010000025">
    <property type="protein sequence ID" value="MBP1920159.1"/>
    <property type="molecule type" value="Genomic_DNA"/>
</dbReference>
<dbReference type="Gene3D" id="3.60.15.10">
    <property type="entry name" value="Ribonuclease Z/Hydroxyacylglutathione hydrolase-like"/>
    <property type="match status" value="1"/>
</dbReference>
<reference evidence="3 4" key="1">
    <citation type="submission" date="2021-03" db="EMBL/GenBank/DDBJ databases">
        <title>Genomic Encyclopedia of Type Strains, Phase IV (KMG-IV): sequencing the most valuable type-strain genomes for metagenomic binning, comparative biology and taxonomic classification.</title>
        <authorList>
            <person name="Goeker M."/>
        </authorList>
    </citation>
    <scope>NUCLEOTIDE SEQUENCE [LARGE SCALE GENOMIC DNA]</scope>
    <source>
        <strain evidence="3 4">DSM 6139</strain>
    </source>
</reference>
<dbReference type="PANTHER" id="PTHR43546:SF9">
    <property type="entry name" value="L-ASCORBATE-6-PHOSPHATE LACTONASE ULAG-RELATED"/>
    <property type="match status" value="1"/>
</dbReference>
<feature type="domain" description="Metallo-beta-lactamase" evidence="2">
    <location>
        <begin position="42"/>
        <end position="224"/>
    </location>
</feature>
<dbReference type="InterPro" id="IPR001279">
    <property type="entry name" value="Metallo-B-lactamas"/>
</dbReference>
<dbReference type="InterPro" id="IPR050114">
    <property type="entry name" value="UPF0173_UPF0282_UlaG_hydrolase"/>
</dbReference>
<evidence type="ECO:0000313" key="3">
    <source>
        <dbReference type="EMBL" id="MBP1920159.1"/>
    </source>
</evidence>
<dbReference type="SUPFAM" id="SSF56281">
    <property type="entry name" value="Metallo-hydrolase/oxidoreductase"/>
    <property type="match status" value="1"/>
</dbReference>
<gene>
    <name evidence="3" type="ORF">J2Z34_002657</name>
</gene>
<proteinExistence type="predicted"/>
<dbReference type="RefSeq" id="WP_209460339.1">
    <property type="nucleotide sequence ID" value="NZ_JAGGKC010000025.1"/>
</dbReference>
<keyword evidence="1" id="KW-0378">Hydrolase</keyword>